<proteinExistence type="predicted"/>
<evidence type="ECO:0000313" key="3">
    <source>
        <dbReference type="Proteomes" id="UP000821837"/>
    </source>
</evidence>
<gene>
    <name evidence="2" type="ORF">HPB52_021157</name>
</gene>
<dbReference type="Pfam" id="PF22921">
    <property type="entry name" value="FKRP_N"/>
    <property type="match status" value="1"/>
</dbReference>
<keyword evidence="3" id="KW-1185">Reference proteome</keyword>
<sequence>MWIYLDSKCPCYEASREGGGGGVKAFEGAARAARQRSVFAGPQDDFGAGGALKMRNAAPLDDIYDLPNSLVTLVLREFEFYEQDLVETVRSFHTVFPRMPIVLVADDVPYPPLRFPRDEFGPNVTSNLTRQVSGSLRQRYALGELRED</sequence>
<organism evidence="2 3">
    <name type="scientific">Rhipicephalus sanguineus</name>
    <name type="common">Brown dog tick</name>
    <name type="synonym">Ixodes sanguineus</name>
    <dbReference type="NCBI Taxonomy" id="34632"/>
    <lineage>
        <taxon>Eukaryota</taxon>
        <taxon>Metazoa</taxon>
        <taxon>Ecdysozoa</taxon>
        <taxon>Arthropoda</taxon>
        <taxon>Chelicerata</taxon>
        <taxon>Arachnida</taxon>
        <taxon>Acari</taxon>
        <taxon>Parasitiformes</taxon>
        <taxon>Ixodida</taxon>
        <taxon>Ixodoidea</taxon>
        <taxon>Ixodidae</taxon>
        <taxon>Rhipicephalinae</taxon>
        <taxon>Rhipicephalus</taxon>
        <taxon>Rhipicephalus</taxon>
    </lineage>
</organism>
<comment type="caution">
    <text evidence="2">The sequence shown here is derived from an EMBL/GenBank/DDBJ whole genome shotgun (WGS) entry which is preliminary data.</text>
</comment>
<dbReference type="EMBL" id="JABSTV010001249">
    <property type="protein sequence ID" value="KAH7963430.1"/>
    <property type="molecule type" value="Genomic_DNA"/>
</dbReference>
<reference evidence="2" key="1">
    <citation type="journal article" date="2020" name="Cell">
        <title>Large-Scale Comparative Analyses of Tick Genomes Elucidate Their Genetic Diversity and Vector Capacities.</title>
        <authorList>
            <consortium name="Tick Genome and Microbiome Consortium (TIGMIC)"/>
            <person name="Jia N."/>
            <person name="Wang J."/>
            <person name="Shi W."/>
            <person name="Du L."/>
            <person name="Sun Y."/>
            <person name="Zhan W."/>
            <person name="Jiang J.F."/>
            <person name="Wang Q."/>
            <person name="Zhang B."/>
            <person name="Ji P."/>
            <person name="Bell-Sakyi L."/>
            <person name="Cui X.M."/>
            <person name="Yuan T.T."/>
            <person name="Jiang B.G."/>
            <person name="Yang W.F."/>
            <person name="Lam T.T."/>
            <person name="Chang Q.C."/>
            <person name="Ding S.J."/>
            <person name="Wang X.J."/>
            <person name="Zhu J.G."/>
            <person name="Ruan X.D."/>
            <person name="Zhao L."/>
            <person name="Wei J.T."/>
            <person name="Ye R.Z."/>
            <person name="Que T.C."/>
            <person name="Du C.H."/>
            <person name="Zhou Y.H."/>
            <person name="Cheng J.X."/>
            <person name="Dai P.F."/>
            <person name="Guo W.B."/>
            <person name="Han X.H."/>
            <person name="Huang E.J."/>
            <person name="Li L.F."/>
            <person name="Wei W."/>
            <person name="Gao Y.C."/>
            <person name="Liu J.Z."/>
            <person name="Shao H.Z."/>
            <person name="Wang X."/>
            <person name="Wang C.C."/>
            <person name="Yang T.C."/>
            <person name="Huo Q.B."/>
            <person name="Li W."/>
            <person name="Chen H.Y."/>
            <person name="Chen S.E."/>
            <person name="Zhou L.G."/>
            <person name="Ni X.B."/>
            <person name="Tian J.H."/>
            <person name="Sheng Y."/>
            <person name="Liu T."/>
            <person name="Pan Y.S."/>
            <person name="Xia L.Y."/>
            <person name="Li J."/>
            <person name="Zhao F."/>
            <person name="Cao W.C."/>
        </authorList>
    </citation>
    <scope>NUCLEOTIDE SEQUENCE</scope>
    <source>
        <strain evidence="2">Rsan-2018</strain>
    </source>
</reference>
<dbReference type="InterPro" id="IPR055105">
    <property type="entry name" value="FKRP_N"/>
</dbReference>
<feature type="domain" description="FKRP stem" evidence="1">
    <location>
        <begin position="69"/>
        <end position="118"/>
    </location>
</feature>
<protein>
    <recommendedName>
        <fullName evidence="1">FKRP stem domain-containing protein</fullName>
    </recommendedName>
</protein>
<evidence type="ECO:0000313" key="2">
    <source>
        <dbReference type="EMBL" id="KAH7963430.1"/>
    </source>
</evidence>
<dbReference type="AlphaFoldDB" id="A0A9D4Q3I8"/>
<dbReference type="VEuPathDB" id="VectorBase:RSAN_035544"/>
<name>A0A9D4Q3I8_RHISA</name>
<accession>A0A9D4Q3I8</accession>
<evidence type="ECO:0000259" key="1">
    <source>
        <dbReference type="Pfam" id="PF22921"/>
    </source>
</evidence>
<reference evidence="2" key="2">
    <citation type="submission" date="2021-09" db="EMBL/GenBank/DDBJ databases">
        <authorList>
            <person name="Jia N."/>
            <person name="Wang J."/>
            <person name="Shi W."/>
            <person name="Du L."/>
            <person name="Sun Y."/>
            <person name="Zhan W."/>
            <person name="Jiang J."/>
            <person name="Wang Q."/>
            <person name="Zhang B."/>
            <person name="Ji P."/>
            <person name="Sakyi L.B."/>
            <person name="Cui X."/>
            <person name="Yuan T."/>
            <person name="Jiang B."/>
            <person name="Yang W."/>
            <person name="Lam T.T.-Y."/>
            <person name="Chang Q."/>
            <person name="Ding S."/>
            <person name="Wang X."/>
            <person name="Zhu J."/>
            <person name="Ruan X."/>
            <person name="Zhao L."/>
            <person name="Wei J."/>
            <person name="Que T."/>
            <person name="Du C."/>
            <person name="Cheng J."/>
            <person name="Dai P."/>
            <person name="Han X."/>
            <person name="Huang E."/>
            <person name="Gao Y."/>
            <person name="Liu J."/>
            <person name="Shao H."/>
            <person name="Ye R."/>
            <person name="Li L."/>
            <person name="Wei W."/>
            <person name="Wang X."/>
            <person name="Wang C."/>
            <person name="Huo Q."/>
            <person name="Li W."/>
            <person name="Guo W."/>
            <person name="Chen H."/>
            <person name="Chen S."/>
            <person name="Zhou L."/>
            <person name="Zhou L."/>
            <person name="Ni X."/>
            <person name="Tian J."/>
            <person name="Zhou Y."/>
            <person name="Sheng Y."/>
            <person name="Liu T."/>
            <person name="Pan Y."/>
            <person name="Xia L."/>
            <person name="Li J."/>
            <person name="Zhao F."/>
            <person name="Cao W."/>
        </authorList>
    </citation>
    <scope>NUCLEOTIDE SEQUENCE</scope>
    <source>
        <strain evidence="2">Rsan-2018</strain>
        <tissue evidence="2">Larvae</tissue>
    </source>
</reference>
<dbReference type="Proteomes" id="UP000821837">
    <property type="component" value="Chromosome 3"/>
</dbReference>